<dbReference type="SMART" id="SM00360">
    <property type="entry name" value="RRM"/>
    <property type="match status" value="1"/>
</dbReference>
<keyword evidence="5" id="KW-1185">Reference proteome</keyword>
<evidence type="ECO:0000256" key="1">
    <source>
        <dbReference type="ARBA" id="ARBA00022884"/>
    </source>
</evidence>
<feature type="region of interest" description="Disordered" evidence="3">
    <location>
        <begin position="116"/>
        <end position="162"/>
    </location>
</feature>
<dbReference type="PROSITE" id="PS50102">
    <property type="entry name" value="RRM"/>
    <property type="match status" value="1"/>
</dbReference>
<reference evidence="6" key="1">
    <citation type="submission" date="2025-08" db="UniProtKB">
        <authorList>
            <consortium name="RefSeq"/>
        </authorList>
    </citation>
    <scope>IDENTIFICATION</scope>
    <source>
        <strain evidence="6">Mau12</strain>
        <tissue evidence="6">Whole Body</tissue>
    </source>
</reference>
<keyword evidence="1 2" id="KW-0694">RNA-binding</keyword>
<dbReference type="Gene3D" id="3.30.70.330">
    <property type="match status" value="1"/>
</dbReference>
<dbReference type="AlphaFoldDB" id="A0A6P8LCR8"/>
<dbReference type="InterPro" id="IPR000504">
    <property type="entry name" value="RRM_dom"/>
</dbReference>
<organism evidence="5 6">
    <name type="scientific">Drosophila mauritiana</name>
    <name type="common">Fruit fly</name>
    <dbReference type="NCBI Taxonomy" id="7226"/>
    <lineage>
        <taxon>Eukaryota</taxon>
        <taxon>Metazoa</taxon>
        <taxon>Ecdysozoa</taxon>
        <taxon>Arthropoda</taxon>
        <taxon>Hexapoda</taxon>
        <taxon>Insecta</taxon>
        <taxon>Pterygota</taxon>
        <taxon>Neoptera</taxon>
        <taxon>Endopterygota</taxon>
        <taxon>Diptera</taxon>
        <taxon>Brachycera</taxon>
        <taxon>Muscomorpha</taxon>
        <taxon>Ephydroidea</taxon>
        <taxon>Drosophilidae</taxon>
        <taxon>Drosophila</taxon>
        <taxon>Sophophora</taxon>
    </lineage>
</organism>
<evidence type="ECO:0000256" key="3">
    <source>
        <dbReference type="SAM" id="MobiDB-lite"/>
    </source>
</evidence>
<dbReference type="SUPFAM" id="SSF54928">
    <property type="entry name" value="RNA-binding domain, RBD"/>
    <property type="match status" value="1"/>
</dbReference>
<dbReference type="GO" id="GO:0003723">
    <property type="term" value="F:RNA binding"/>
    <property type="evidence" value="ECO:0007669"/>
    <property type="project" value="UniProtKB-UniRule"/>
</dbReference>
<evidence type="ECO:0000256" key="2">
    <source>
        <dbReference type="PROSITE-ProRule" id="PRU00176"/>
    </source>
</evidence>
<dbReference type="CDD" id="cd00590">
    <property type="entry name" value="RRM_SF"/>
    <property type="match status" value="1"/>
</dbReference>
<dbReference type="Proteomes" id="UP000515162">
    <property type="component" value="Chromosome X"/>
</dbReference>
<feature type="compositionally biased region" description="Acidic residues" evidence="3">
    <location>
        <begin position="116"/>
        <end position="135"/>
    </location>
</feature>
<evidence type="ECO:0000313" key="6">
    <source>
        <dbReference type="RefSeq" id="XP_033172491.1"/>
    </source>
</evidence>
<dbReference type="Pfam" id="PF00076">
    <property type="entry name" value="RRM_1"/>
    <property type="match status" value="1"/>
</dbReference>
<feature type="domain" description="RRM" evidence="4">
    <location>
        <begin position="20"/>
        <end position="89"/>
    </location>
</feature>
<feature type="compositionally biased region" description="Basic residues" evidence="3">
    <location>
        <begin position="150"/>
        <end position="162"/>
    </location>
</feature>
<sequence length="162" mass="18270">MSGSDIAGIKLTSGPTSLRSRILVRNLPPCTREELSLLCYSLGTILGSLVIDNHGFIQFATESEATRAIEELDHSTFKSKVILVSNASFRSLKASCCVYAPQKKKRMVEWSDADDVVVMERNEDEDDEDEDDYESDNEKGQGDKHESCTHKRKRYTNFKNTK</sequence>
<gene>
    <name evidence="6" type="primary">LOC117148894</name>
</gene>
<feature type="compositionally biased region" description="Basic and acidic residues" evidence="3">
    <location>
        <begin position="136"/>
        <end position="149"/>
    </location>
</feature>
<proteinExistence type="predicted"/>
<dbReference type="GeneID" id="117148894"/>
<dbReference type="RefSeq" id="XP_033172491.1">
    <property type="nucleotide sequence ID" value="XM_033316600.1"/>
</dbReference>
<evidence type="ECO:0000313" key="5">
    <source>
        <dbReference type="Proteomes" id="UP000515162"/>
    </source>
</evidence>
<evidence type="ECO:0000259" key="4">
    <source>
        <dbReference type="PROSITE" id="PS50102"/>
    </source>
</evidence>
<accession>A0A6P8LCR8</accession>
<dbReference type="InterPro" id="IPR012677">
    <property type="entry name" value="Nucleotide-bd_a/b_plait_sf"/>
</dbReference>
<name>A0A6P8LCR8_DROMA</name>
<dbReference type="InterPro" id="IPR035979">
    <property type="entry name" value="RBD_domain_sf"/>
</dbReference>
<protein>
    <submittedName>
        <fullName evidence="6">Uncharacterized protein LOC117148894</fullName>
    </submittedName>
</protein>